<protein>
    <submittedName>
        <fullName evidence="2">Uncharacterized protein</fullName>
    </submittedName>
</protein>
<gene>
    <name evidence="2" type="ORF">QM524_11315</name>
</gene>
<keyword evidence="1" id="KW-0812">Transmembrane</keyword>
<accession>A0ABT6Y897</accession>
<keyword evidence="1" id="KW-1133">Transmembrane helix</keyword>
<dbReference type="RefSeq" id="WP_283344670.1">
    <property type="nucleotide sequence ID" value="NZ_JASHIF010000009.1"/>
</dbReference>
<organism evidence="2 3">
    <name type="scientific">Flectobacillus roseus</name>
    <dbReference type="NCBI Taxonomy" id="502259"/>
    <lineage>
        <taxon>Bacteria</taxon>
        <taxon>Pseudomonadati</taxon>
        <taxon>Bacteroidota</taxon>
        <taxon>Cytophagia</taxon>
        <taxon>Cytophagales</taxon>
        <taxon>Flectobacillaceae</taxon>
        <taxon>Flectobacillus</taxon>
    </lineage>
</organism>
<keyword evidence="3" id="KW-1185">Reference proteome</keyword>
<proteinExistence type="predicted"/>
<feature type="transmembrane region" description="Helical" evidence="1">
    <location>
        <begin position="66"/>
        <end position="84"/>
    </location>
</feature>
<comment type="caution">
    <text evidence="2">The sequence shown here is derived from an EMBL/GenBank/DDBJ whole genome shotgun (WGS) entry which is preliminary data.</text>
</comment>
<sequence length="86" mass="10619">MINTFLFWIWMAWSLPMGIYRSQFRKIVYQDNHWSINIKPYFLKELKGLVGNIYPNNPEYIQKRNFYRFYLMIYIILGASYFLSKT</sequence>
<evidence type="ECO:0000313" key="3">
    <source>
        <dbReference type="Proteomes" id="UP001236507"/>
    </source>
</evidence>
<name>A0ABT6Y897_9BACT</name>
<keyword evidence="1" id="KW-0472">Membrane</keyword>
<dbReference type="EMBL" id="JASHIF010000009">
    <property type="protein sequence ID" value="MDI9859799.1"/>
    <property type="molecule type" value="Genomic_DNA"/>
</dbReference>
<dbReference type="Proteomes" id="UP001236507">
    <property type="component" value="Unassembled WGS sequence"/>
</dbReference>
<evidence type="ECO:0000256" key="1">
    <source>
        <dbReference type="SAM" id="Phobius"/>
    </source>
</evidence>
<evidence type="ECO:0000313" key="2">
    <source>
        <dbReference type="EMBL" id="MDI9859799.1"/>
    </source>
</evidence>
<reference evidence="2 3" key="1">
    <citation type="submission" date="2023-05" db="EMBL/GenBank/DDBJ databases">
        <title>Novel species of genus Flectobacillus isolated from stream in China.</title>
        <authorList>
            <person name="Lu H."/>
        </authorList>
    </citation>
    <scope>NUCLEOTIDE SEQUENCE [LARGE SCALE GENOMIC DNA]</scope>
    <source>
        <strain evidence="2 3">KCTC 42575</strain>
    </source>
</reference>